<dbReference type="Pfam" id="PF10282">
    <property type="entry name" value="Lactonase"/>
    <property type="match status" value="1"/>
</dbReference>
<dbReference type="Gene3D" id="2.130.10.10">
    <property type="entry name" value="YVTN repeat-like/Quinoprotein amine dehydrogenase"/>
    <property type="match status" value="1"/>
</dbReference>
<evidence type="ECO:0000256" key="1">
    <source>
        <dbReference type="ARBA" id="ARBA00005564"/>
    </source>
</evidence>
<reference evidence="2 3" key="1">
    <citation type="journal article" date="2016" name="Nat. Commun.">
        <title>Ectomycorrhizal ecology is imprinted in the genome of the dominant symbiotic fungus Cenococcum geophilum.</title>
        <authorList>
            <consortium name="DOE Joint Genome Institute"/>
            <person name="Peter M."/>
            <person name="Kohler A."/>
            <person name="Ohm R.A."/>
            <person name="Kuo A."/>
            <person name="Krutzmann J."/>
            <person name="Morin E."/>
            <person name="Arend M."/>
            <person name="Barry K.W."/>
            <person name="Binder M."/>
            <person name="Choi C."/>
            <person name="Clum A."/>
            <person name="Copeland A."/>
            <person name="Grisel N."/>
            <person name="Haridas S."/>
            <person name="Kipfer T."/>
            <person name="LaButti K."/>
            <person name="Lindquist E."/>
            <person name="Lipzen A."/>
            <person name="Maire R."/>
            <person name="Meier B."/>
            <person name="Mihaltcheva S."/>
            <person name="Molinier V."/>
            <person name="Murat C."/>
            <person name="Poggeler S."/>
            <person name="Quandt C.A."/>
            <person name="Sperisen C."/>
            <person name="Tritt A."/>
            <person name="Tisserant E."/>
            <person name="Crous P.W."/>
            <person name="Henrissat B."/>
            <person name="Nehls U."/>
            <person name="Egli S."/>
            <person name="Spatafora J.W."/>
            <person name="Grigoriev I.V."/>
            <person name="Martin F.M."/>
        </authorList>
    </citation>
    <scope>NUCLEOTIDE SEQUENCE [LARGE SCALE GENOMIC DNA]</scope>
    <source>
        <strain evidence="2 3">CBS 207.34</strain>
    </source>
</reference>
<dbReference type="AlphaFoldDB" id="A0A8E2EM16"/>
<keyword evidence="3" id="KW-1185">Reference proteome</keyword>
<dbReference type="EMBL" id="KV751170">
    <property type="protein sequence ID" value="OCL01207.1"/>
    <property type="molecule type" value="Genomic_DNA"/>
</dbReference>
<feature type="non-terminal residue" evidence="2">
    <location>
        <position position="356"/>
    </location>
</feature>
<sequence>HHLFVGTFNTTALYTLEFNDETHTLNTIFNNTATAPHQWITLDHEKRNLYATWSTARSFSSYSVLNNYTLKYDVSIDVDGNCTHTNTSYILANPEPPYVVYGTEFPGPSSCGSVFSVDTNGVLSDVIEDYSYSEESGVHGLALSPNGRFLYSADLSGNAIWTHDVDVTGEVDFLYRQSMPVSGAGPRHLAVHPSGYHLYAVLEEANELAAYTLTDATGIPAYNLSYPIIPTGKLQNHLFETISTWVTVSSSGSYLWANSRARSSNATGYLTAFSLDPSSGAIIEQILMVPTSSVGGSANSVAAAFFSDQFVALTDYPTGYVEIWQMNNAASKFTAKPIARVDIKDGGCCANAVWYD</sequence>
<comment type="similarity">
    <text evidence="1">Belongs to the cycloisomerase 2 family.</text>
</comment>
<dbReference type="PANTHER" id="PTHR30344">
    <property type="entry name" value="6-PHOSPHOGLUCONOLACTONASE-RELATED"/>
    <property type="match status" value="1"/>
</dbReference>
<name>A0A8E2EM16_9PEZI</name>
<organism evidence="2 3">
    <name type="scientific">Glonium stellatum</name>
    <dbReference type="NCBI Taxonomy" id="574774"/>
    <lineage>
        <taxon>Eukaryota</taxon>
        <taxon>Fungi</taxon>
        <taxon>Dikarya</taxon>
        <taxon>Ascomycota</taxon>
        <taxon>Pezizomycotina</taxon>
        <taxon>Dothideomycetes</taxon>
        <taxon>Pleosporomycetidae</taxon>
        <taxon>Gloniales</taxon>
        <taxon>Gloniaceae</taxon>
        <taxon>Glonium</taxon>
    </lineage>
</organism>
<dbReference type="PANTHER" id="PTHR30344:SF4">
    <property type="entry name" value="CYCLASE, PUTATIVE (AFU_ORTHOLOGUE AFUA_6G11580)-RELATED"/>
    <property type="match status" value="1"/>
</dbReference>
<dbReference type="InterPro" id="IPR015943">
    <property type="entry name" value="WD40/YVTN_repeat-like_dom_sf"/>
</dbReference>
<gene>
    <name evidence="2" type="ORF">AOQ84DRAFT_272867</name>
</gene>
<dbReference type="SUPFAM" id="SSF75011">
    <property type="entry name" value="3-carboxy-cis,cis-mucoante lactonizing enzyme"/>
    <property type="match status" value="1"/>
</dbReference>
<dbReference type="InterPro" id="IPR050282">
    <property type="entry name" value="Cycloisomerase_2"/>
</dbReference>
<dbReference type="InterPro" id="IPR019405">
    <property type="entry name" value="Lactonase_7-beta_prop"/>
</dbReference>
<accession>A0A8E2EM16</accession>
<dbReference type="GO" id="GO:0017057">
    <property type="term" value="F:6-phosphogluconolactonase activity"/>
    <property type="evidence" value="ECO:0007669"/>
    <property type="project" value="TreeGrafter"/>
</dbReference>
<protein>
    <submittedName>
        <fullName evidence="2">Putative carboxy-cis,cis-muconate cyclase</fullName>
    </submittedName>
</protein>
<dbReference type="Proteomes" id="UP000250140">
    <property type="component" value="Unassembled WGS sequence"/>
</dbReference>
<evidence type="ECO:0000313" key="3">
    <source>
        <dbReference type="Proteomes" id="UP000250140"/>
    </source>
</evidence>
<proteinExistence type="inferred from homology"/>
<evidence type="ECO:0000313" key="2">
    <source>
        <dbReference type="EMBL" id="OCL01207.1"/>
    </source>
</evidence>
<dbReference type="OrthoDB" id="1715191at2759"/>
<feature type="non-terminal residue" evidence="2">
    <location>
        <position position="1"/>
    </location>
</feature>